<dbReference type="PANTHER" id="PTHR28019">
    <property type="entry name" value="CELL MEMBRANE PROTEIN YLR413W-RELATED"/>
    <property type="match status" value="1"/>
</dbReference>
<sequence length="307" mass="33221">MEQKGGLVGEEVKIVEVSQRSPIQHLQGNHPLSNKTSSTRQFLLSIPIFAALLSLILLILVEIGSISPQKVLSQLYFIRLDLRSVVPASVPDAGFMNSVAQSLGLKDFYQVGLWGFCDGTLVLKDGAMHNNLDECSPPALGFWFNPVDIMTSSLLEGATIVLPAEVQGALNILKDASLWMSRMFLAATVLTFISFLLSVFPLLVHSQQLVKGGGSSKSKAYNAAAARWSAVPFLVTSFAACLCTSVACFTATTIYVMVFHAFRLYKEVNVQGEIGVAIFALMWTSLLANWVGFWCVLVGACCFGGRG</sequence>
<dbReference type="Proteomes" id="UP000275078">
    <property type="component" value="Unassembled WGS sequence"/>
</dbReference>
<protein>
    <recommendedName>
        <fullName evidence="4">SUR7-domain-containing protein</fullName>
    </recommendedName>
</protein>
<dbReference type="EMBL" id="ML119669">
    <property type="protein sequence ID" value="RPA82785.1"/>
    <property type="molecule type" value="Genomic_DNA"/>
</dbReference>
<evidence type="ECO:0008006" key="4">
    <source>
        <dbReference type="Google" id="ProtNLM"/>
    </source>
</evidence>
<name>A0A3N4I9L7_ASCIM</name>
<gene>
    <name evidence="2" type="ORF">BJ508DRAFT_84167</name>
</gene>
<feature type="transmembrane region" description="Helical" evidence="1">
    <location>
        <begin position="42"/>
        <end position="61"/>
    </location>
</feature>
<dbReference type="InterPro" id="IPR052413">
    <property type="entry name" value="SUR7_domain"/>
</dbReference>
<dbReference type="GO" id="GO:0051285">
    <property type="term" value="C:cell cortex of cell tip"/>
    <property type="evidence" value="ECO:0007669"/>
    <property type="project" value="TreeGrafter"/>
</dbReference>
<dbReference type="InterPro" id="IPR009571">
    <property type="entry name" value="SUR7/Rim9-like_fungi"/>
</dbReference>
<dbReference type="AlphaFoldDB" id="A0A3N4I9L7"/>
<dbReference type="Pfam" id="PF06687">
    <property type="entry name" value="SUR7"/>
    <property type="match status" value="1"/>
</dbReference>
<keyword evidence="3" id="KW-1185">Reference proteome</keyword>
<dbReference type="STRING" id="1160509.A0A3N4I9L7"/>
<keyword evidence="1" id="KW-1133">Transmembrane helix</keyword>
<dbReference type="GO" id="GO:0005886">
    <property type="term" value="C:plasma membrane"/>
    <property type="evidence" value="ECO:0007669"/>
    <property type="project" value="InterPro"/>
</dbReference>
<dbReference type="PANTHER" id="PTHR28019:SF2">
    <property type="entry name" value="CELL MEMBRANE PROTEIN YLR413W-RELATED"/>
    <property type="match status" value="1"/>
</dbReference>
<accession>A0A3N4I9L7</accession>
<organism evidence="2 3">
    <name type="scientific">Ascobolus immersus RN42</name>
    <dbReference type="NCBI Taxonomy" id="1160509"/>
    <lineage>
        <taxon>Eukaryota</taxon>
        <taxon>Fungi</taxon>
        <taxon>Dikarya</taxon>
        <taxon>Ascomycota</taxon>
        <taxon>Pezizomycotina</taxon>
        <taxon>Pezizomycetes</taxon>
        <taxon>Pezizales</taxon>
        <taxon>Ascobolaceae</taxon>
        <taxon>Ascobolus</taxon>
    </lineage>
</organism>
<dbReference type="OrthoDB" id="2327445at2759"/>
<evidence type="ECO:0000256" key="1">
    <source>
        <dbReference type="SAM" id="Phobius"/>
    </source>
</evidence>
<reference evidence="2 3" key="1">
    <citation type="journal article" date="2018" name="Nat. Ecol. Evol.">
        <title>Pezizomycetes genomes reveal the molecular basis of ectomycorrhizal truffle lifestyle.</title>
        <authorList>
            <person name="Murat C."/>
            <person name="Payen T."/>
            <person name="Noel B."/>
            <person name="Kuo A."/>
            <person name="Morin E."/>
            <person name="Chen J."/>
            <person name="Kohler A."/>
            <person name="Krizsan K."/>
            <person name="Balestrini R."/>
            <person name="Da Silva C."/>
            <person name="Montanini B."/>
            <person name="Hainaut M."/>
            <person name="Levati E."/>
            <person name="Barry K.W."/>
            <person name="Belfiori B."/>
            <person name="Cichocki N."/>
            <person name="Clum A."/>
            <person name="Dockter R.B."/>
            <person name="Fauchery L."/>
            <person name="Guy J."/>
            <person name="Iotti M."/>
            <person name="Le Tacon F."/>
            <person name="Lindquist E.A."/>
            <person name="Lipzen A."/>
            <person name="Malagnac F."/>
            <person name="Mello A."/>
            <person name="Molinier V."/>
            <person name="Miyauchi S."/>
            <person name="Poulain J."/>
            <person name="Riccioni C."/>
            <person name="Rubini A."/>
            <person name="Sitrit Y."/>
            <person name="Splivallo R."/>
            <person name="Traeger S."/>
            <person name="Wang M."/>
            <person name="Zifcakova L."/>
            <person name="Wipf D."/>
            <person name="Zambonelli A."/>
            <person name="Paolocci F."/>
            <person name="Nowrousian M."/>
            <person name="Ottonello S."/>
            <person name="Baldrian P."/>
            <person name="Spatafora J.W."/>
            <person name="Henrissat B."/>
            <person name="Nagy L.G."/>
            <person name="Aury J.M."/>
            <person name="Wincker P."/>
            <person name="Grigoriev I.V."/>
            <person name="Bonfante P."/>
            <person name="Martin F.M."/>
        </authorList>
    </citation>
    <scope>NUCLEOTIDE SEQUENCE [LARGE SCALE GENOMIC DNA]</scope>
    <source>
        <strain evidence="2 3">RN42</strain>
    </source>
</reference>
<keyword evidence="1" id="KW-0812">Transmembrane</keyword>
<feature type="transmembrane region" description="Helical" evidence="1">
    <location>
        <begin position="274"/>
        <end position="300"/>
    </location>
</feature>
<evidence type="ECO:0000313" key="3">
    <source>
        <dbReference type="Proteomes" id="UP000275078"/>
    </source>
</evidence>
<proteinExistence type="predicted"/>
<feature type="transmembrane region" description="Helical" evidence="1">
    <location>
        <begin position="183"/>
        <end position="204"/>
    </location>
</feature>
<dbReference type="GO" id="GO:0031505">
    <property type="term" value="P:fungal-type cell wall organization"/>
    <property type="evidence" value="ECO:0007669"/>
    <property type="project" value="TreeGrafter"/>
</dbReference>
<keyword evidence="1" id="KW-0472">Membrane</keyword>
<evidence type="ECO:0000313" key="2">
    <source>
        <dbReference type="EMBL" id="RPA82785.1"/>
    </source>
</evidence>
<feature type="transmembrane region" description="Helical" evidence="1">
    <location>
        <begin position="237"/>
        <end position="262"/>
    </location>
</feature>